<organism evidence="1 2">
    <name type="scientific">[Phormidium ambiguum] IAM M-71</name>
    <dbReference type="NCBI Taxonomy" id="454136"/>
    <lineage>
        <taxon>Bacteria</taxon>
        <taxon>Bacillati</taxon>
        <taxon>Cyanobacteriota</taxon>
        <taxon>Cyanophyceae</taxon>
        <taxon>Oscillatoriophycideae</taxon>
        <taxon>Aerosakkonematales</taxon>
        <taxon>Aerosakkonemataceae</taxon>
        <taxon>Floridanema</taxon>
    </lineage>
</organism>
<dbReference type="OrthoDB" id="573404at2"/>
<evidence type="ECO:0000313" key="1">
    <source>
        <dbReference type="EMBL" id="OKH38917.1"/>
    </source>
</evidence>
<name>A0A1U7INK1_9CYAN</name>
<sequence length="129" mass="14777">MEDKFNQALEVDVLANALSIHRQESGELLELLVKKLKRFLPHNTQVRRNWFGFGAIKTVTLCFDDYHYQISRERYGSIAARMIKVIRGVGIKTTEITLDEWSQKVAKALAEIAARDDQVRNALSQFILG</sequence>
<dbReference type="STRING" id="454136.NIES2119_07175"/>
<comment type="caution">
    <text evidence="1">The sequence shown here is derived from an EMBL/GenBank/DDBJ whole genome shotgun (WGS) entry which is preliminary data.</text>
</comment>
<dbReference type="RefSeq" id="WP_073592779.1">
    <property type="nucleotide sequence ID" value="NZ_MRCE01000006.1"/>
</dbReference>
<dbReference type="AlphaFoldDB" id="A0A1U7INK1"/>
<proteinExistence type="predicted"/>
<dbReference type="Proteomes" id="UP000185860">
    <property type="component" value="Unassembled WGS sequence"/>
</dbReference>
<evidence type="ECO:0000313" key="2">
    <source>
        <dbReference type="Proteomes" id="UP000185860"/>
    </source>
</evidence>
<gene>
    <name evidence="1" type="ORF">NIES2119_07175</name>
</gene>
<accession>A0A1U7INK1</accession>
<dbReference type="EMBL" id="MRCE01000006">
    <property type="protein sequence ID" value="OKH38917.1"/>
    <property type="molecule type" value="Genomic_DNA"/>
</dbReference>
<protein>
    <submittedName>
        <fullName evidence="1">Uncharacterized protein</fullName>
    </submittedName>
</protein>
<reference evidence="1 2" key="1">
    <citation type="submission" date="2016-11" db="EMBL/GenBank/DDBJ databases">
        <title>Draft Genome Sequences of Nine Cyanobacterial Strains from Diverse Habitats.</title>
        <authorList>
            <person name="Zhu T."/>
            <person name="Hou S."/>
            <person name="Lu X."/>
            <person name="Hess W.R."/>
        </authorList>
    </citation>
    <scope>NUCLEOTIDE SEQUENCE [LARGE SCALE GENOMIC DNA]</scope>
    <source>
        <strain evidence="1 2">IAM M-71</strain>
    </source>
</reference>